<keyword evidence="2" id="KW-1185">Reference proteome</keyword>
<proteinExistence type="predicted"/>
<dbReference type="Proteomes" id="UP000294933">
    <property type="component" value="Unassembled WGS sequence"/>
</dbReference>
<accession>A0A4Y7QGR1</accession>
<dbReference type="Gene3D" id="1.25.40.10">
    <property type="entry name" value="Tetratricopeptide repeat domain"/>
    <property type="match status" value="1"/>
</dbReference>
<gene>
    <name evidence="1" type="ORF">BD410DRAFT_782927</name>
</gene>
<dbReference type="InterPro" id="IPR032675">
    <property type="entry name" value="LRR_dom_sf"/>
</dbReference>
<dbReference type="OrthoDB" id="3216017at2759"/>
<dbReference type="AlphaFoldDB" id="A0A4Y7QGR1"/>
<dbReference type="VEuPathDB" id="FungiDB:BD410DRAFT_782927"/>
<name>A0A4Y7QGR1_9AGAM</name>
<evidence type="ECO:0000313" key="1">
    <source>
        <dbReference type="EMBL" id="TDL26844.1"/>
    </source>
</evidence>
<organism evidence="1 2">
    <name type="scientific">Rickenella mellea</name>
    <dbReference type="NCBI Taxonomy" id="50990"/>
    <lineage>
        <taxon>Eukaryota</taxon>
        <taxon>Fungi</taxon>
        <taxon>Dikarya</taxon>
        <taxon>Basidiomycota</taxon>
        <taxon>Agaricomycotina</taxon>
        <taxon>Agaricomycetes</taxon>
        <taxon>Hymenochaetales</taxon>
        <taxon>Rickenellaceae</taxon>
        <taxon>Rickenella</taxon>
    </lineage>
</organism>
<evidence type="ECO:0008006" key="3">
    <source>
        <dbReference type="Google" id="ProtNLM"/>
    </source>
</evidence>
<dbReference type="Gene3D" id="3.80.10.10">
    <property type="entry name" value="Ribonuclease Inhibitor"/>
    <property type="match status" value="1"/>
</dbReference>
<dbReference type="SUPFAM" id="SSF52047">
    <property type="entry name" value="RNI-like"/>
    <property type="match status" value="1"/>
</dbReference>
<protein>
    <recommendedName>
        <fullName evidence="3">F-box domain-containing protein</fullName>
    </recommendedName>
</protein>
<dbReference type="STRING" id="50990.A0A4Y7QGR1"/>
<sequence>MPRPLPKPMDSPAPQDDLTAAVVDAVQALPTLHKAKFLLDTSLALIDTGRYDDVVENYLDVYLRTPGLPTEDTTKAMLARGRARRAAGDRLLAKAKQDFQAVAKLDPLNRVAQSHLRRDPLIHFSDEPAHHRAPPEIWERVARHIPRHHLRTWLFVSSFHREIAQRLIFHTMDLYFGDDQADNVHKGLDVWDRVKADQVFAKKVKTLRIHWAYEEGDMLDFMMRLFRGALPSFTDLQEFEWIGYPELRDENVQAVLDSHPNLQSLGLIGWHFDAEGVSAFHNLRKFTLRAEDDDGWADMGEVRTVLDNNARTLRHLTLGAYLSRDHSWDSAFQSVTIKNLTHLDLVDTRISHIVLARIAHAHNLQSLTLHGTFEEPSSASVVFGSDHIIDGRHTFLPHLEVFRFVMVGHDDDIALFTSVVQFLRHRTKLRRLDLGSCPWELVQSVLPDLWSLRVLRVRIANLNEDSAVALVNAIPRSMVAIHLATVASDKPVDEYAHLFSRFTALSMLHLHSARRRRPQPTSMSEKDFTLQTDLWHASARHIATCVPSLDFVGWHGEHYVVVRGDGGGVRGDGWDKGAGVVELKELPTRRRLDCGTGVDLGSDDAAWLERKDVPIDYEMPGLEN</sequence>
<reference evidence="1 2" key="1">
    <citation type="submission" date="2018-06" db="EMBL/GenBank/DDBJ databases">
        <title>A transcriptomic atlas of mushroom development highlights an independent origin of complex multicellularity.</title>
        <authorList>
            <consortium name="DOE Joint Genome Institute"/>
            <person name="Krizsan K."/>
            <person name="Almasi E."/>
            <person name="Merenyi Z."/>
            <person name="Sahu N."/>
            <person name="Viragh M."/>
            <person name="Koszo T."/>
            <person name="Mondo S."/>
            <person name="Kiss B."/>
            <person name="Balint B."/>
            <person name="Kues U."/>
            <person name="Barry K."/>
            <person name="Hegedus J.C."/>
            <person name="Henrissat B."/>
            <person name="Johnson J."/>
            <person name="Lipzen A."/>
            <person name="Ohm R."/>
            <person name="Nagy I."/>
            <person name="Pangilinan J."/>
            <person name="Yan J."/>
            <person name="Xiong Y."/>
            <person name="Grigoriev I.V."/>
            <person name="Hibbett D.S."/>
            <person name="Nagy L.G."/>
        </authorList>
    </citation>
    <scope>NUCLEOTIDE SEQUENCE [LARGE SCALE GENOMIC DNA]</scope>
    <source>
        <strain evidence="1 2">SZMC22713</strain>
    </source>
</reference>
<evidence type="ECO:0000313" key="2">
    <source>
        <dbReference type="Proteomes" id="UP000294933"/>
    </source>
</evidence>
<dbReference type="EMBL" id="ML170160">
    <property type="protein sequence ID" value="TDL26844.1"/>
    <property type="molecule type" value="Genomic_DNA"/>
</dbReference>
<dbReference type="InterPro" id="IPR011990">
    <property type="entry name" value="TPR-like_helical_dom_sf"/>
</dbReference>